<keyword evidence="1" id="KW-0812">Transmembrane</keyword>
<gene>
    <name evidence="2" type="ORF">D2E22_1677</name>
</gene>
<keyword evidence="1" id="KW-0472">Membrane</keyword>
<protein>
    <submittedName>
        <fullName evidence="2">Uncharacterized protein</fullName>
    </submittedName>
</protein>
<name>A0A430F5F1_9BIFI</name>
<dbReference type="AlphaFoldDB" id="A0A430F5F1"/>
<organism evidence="2 3">
    <name type="scientific">Bifidobacterium castoris</name>
    <dbReference type="NCBI Taxonomy" id="2306972"/>
    <lineage>
        <taxon>Bacteria</taxon>
        <taxon>Bacillati</taxon>
        <taxon>Actinomycetota</taxon>
        <taxon>Actinomycetes</taxon>
        <taxon>Bifidobacteriales</taxon>
        <taxon>Bifidobacteriaceae</taxon>
        <taxon>Bifidobacterium</taxon>
    </lineage>
</organism>
<keyword evidence="3" id="KW-1185">Reference proteome</keyword>
<evidence type="ECO:0000313" key="3">
    <source>
        <dbReference type="Proteomes" id="UP000288052"/>
    </source>
</evidence>
<comment type="caution">
    <text evidence="2">The sequence shown here is derived from an EMBL/GenBank/DDBJ whole genome shotgun (WGS) entry which is preliminary data.</text>
</comment>
<evidence type="ECO:0000313" key="2">
    <source>
        <dbReference type="EMBL" id="RSX46105.1"/>
    </source>
</evidence>
<evidence type="ECO:0000256" key="1">
    <source>
        <dbReference type="SAM" id="Phobius"/>
    </source>
</evidence>
<reference evidence="2 3" key="1">
    <citation type="submission" date="2018-09" db="EMBL/GenBank/DDBJ databases">
        <title>Characterization of the phylogenetic diversity of five novel species belonging to the genus Bifidobacterium.</title>
        <authorList>
            <person name="Lugli G.A."/>
            <person name="Duranti S."/>
            <person name="Milani C."/>
        </authorList>
    </citation>
    <scope>NUCLEOTIDE SEQUENCE [LARGE SCALE GENOMIC DNA]</scope>
    <source>
        <strain evidence="2 3">2020B</strain>
    </source>
</reference>
<dbReference type="Proteomes" id="UP000288052">
    <property type="component" value="Unassembled WGS sequence"/>
</dbReference>
<accession>A0A430F5F1</accession>
<feature type="transmembrane region" description="Helical" evidence="1">
    <location>
        <begin position="61"/>
        <end position="80"/>
    </location>
</feature>
<dbReference type="EMBL" id="QXGI01000008">
    <property type="protein sequence ID" value="RSX46105.1"/>
    <property type="molecule type" value="Genomic_DNA"/>
</dbReference>
<feature type="transmembrane region" description="Helical" evidence="1">
    <location>
        <begin position="92"/>
        <end position="114"/>
    </location>
</feature>
<sequence>MNEQPRGTSSQDDLSASVIELPGASAEYHPEGVLIVEKKDWDLIRGNLNANLERKGIKNDLFWGGLGLASGSIGGILPIFQGKTFDLDMQALVLVILFAIGIACMIDAIFSYFANRRRNEEEKKHFDEFLDRIEQQSKT</sequence>
<proteinExistence type="predicted"/>
<keyword evidence="1" id="KW-1133">Transmembrane helix</keyword>